<dbReference type="InterPro" id="IPR046947">
    <property type="entry name" value="LytR-like"/>
</dbReference>
<name>A0A6G9ALK9_9BACT</name>
<dbReference type="EMBL" id="CP050063">
    <property type="protein sequence ID" value="QIP13308.1"/>
    <property type="molecule type" value="Genomic_DNA"/>
</dbReference>
<evidence type="ECO:0000259" key="2">
    <source>
        <dbReference type="PROSITE" id="PS50930"/>
    </source>
</evidence>
<keyword evidence="4" id="KW-1185">Reference proteome</keyword>
<keyword evidence="1" id="KW-0812">Transmembrane</keyword>
<dbReference type="Gene3D" id="2.40.50.1020">
    <property type="entry name" value="LytTr DNA-binding domain"/>
    <property type="match status" value="1"/>
</dbReference>
<accession>A0A6G9ALK9</accession>
<dbReference type="GO" id="GO:0003677">
    <property type="term" value="F:DNA binding"/>
    <property type="evidence" value="ECO:0007669"/>
    <property type="project" value="InterPro"/>
</dbReference>
<dbReference type="Proteomes" id="UP000501802">
    <property type="component" value="Chromosome"/>
</dbReference>
<protein>
    <submittedName>
        <fullName evidence="3">LytTR family transcriptional regulator</fullName>
    </submittedName>
</protein>
<organism evidence="3 4">
    <name type="scientific">Spirosoma aureum</name>
    <dbReference type="NCBI Taxonomy" id="2692134"/>
    <lineage>
        <taxon>Bacteria</taxon>
        <taxon>Pseudomonadati</taxon>
        <taxon>Bacteroidota</taxon>
        <taxon>Cytophagia</taxon>
        <taxon>Cytophagales</taxon>
        <taxon>Cytophagaceae</taxon>
        <taxon>Spirosoma</taxon>
    </lineage>
</organism>
<keyword evidence="1" id="KW-1133">Transmembrane helix</keyword>
<dbReference type="PANTHER" id="PTHR37299:SF1">
    <property type="entry name" value="STAGE 0 SPORULATION PROTEIN A HOMOLOG"/>
    <property type="match status" value="1"/>
</dbReference>
<evidence type="ECO:0000313" key="4">
    <source>
        <dbReference type="Proteomes" id="UP000501802"/>
    </source>
</evidence>
<gene>
    <name evidence="3" type="ORF">G8759_12050</name>
</gene>
<dbReference type="PANTHER" id="PTHR37299">
    <property type="entry name" value="TRANSCRIPTIONAL REGULATOR-RELATED"/>
    <property type="match status" value="1"/>
</dbReference>
<feature type="transmembrane region" description="Helical" evidence="1">
    <location>
        <begin position="116"/>
        <end position="141"/>
    </location>
</feature>
<dbReference type="Pfam" id="PF04397">
    <property type="entry name" value="LytTR"/>
    <property type="match status" value="1"/>
</dbReference>
<reference evidence="3 4" key="1">
    <citation type="submission" date="2020-03" db="EMBL/GenBank/DDBJ databases">
        <authorList>
            <person name="Kim M.K."/>
        </authorList>
    </citation>
    <scope>NUCLEOTIDE SEQUENCE [LARGE SCALE GENOMIC DNA]</scope>
    <source>
        <strain evidence="3 4">BT328</strain>
    </source>
</reference>
<dbReference type="RefSeq" id="WP_167208251.1">
    <property type="nucleotide sequence ID" value="NZ_CP050063.1"/>
</dbReference>
<feature type="domain" description="HTH LytTR-type" evidence="2">
    <location>
        <begin position="171"/>
        <end position="283"/>
    </location>
</feature>
<feature type="transmembrane region" description="Helical" evidence="1">
    <location>
        <begin position="85"/>
        <end position="104"/>
    </location>
</feature>
<keyword evidence="1" id="KW-0472">Membrane</keyword>
<sequence>MAPLTRQQNRYARLIAVPIAAFVASHLVFYRHFPYEIGYQFPWVYFLTVSTVMLSCWEVNLAVFRHLDQRSPFYRNPVRRVQQQILLGGVATMLTFSVVFPAAIRLYSGNWPSLPIVTSGVFVCATIATVVNGAYVGLYLLQTIYLEKQQSTDEVNAQLKQLQLPSSPSSILIETGIRQLRLQPDEIAYFYSTGGVVLLIRADGQQITTAYNSFNKLENQLPAAFFQLNRQFIVHLNSIRSVQDDSNQKLIVDLVPALHKNQPYEQVVISRYRRAEFKKWFRQATLA</sequence>
<dbReference type="PROSITE" id="PS50930">
    <property type="entry name" value="HTH_LYTTR"/>
    <property type="match status" value="1"/>
</dbReference>
<dbReference type="GO" id="GO:0000156">
    <property type="term" value="F:phosphorelay response regulator activity"/>
    <property type="evidence" value="ECO:0007669"/>
    <property type="project" value="InterPro"/>
</dbReference>
<dbReference type="SMART" id="SM00850">
    <property type="entry name" value="LytTR"/>
    <property type="match status" value="1"/>
</dbReference>
<dbReference type="InterPro" id="IPR007492">
    <property type="entry name" value="LytTR_DNA-bd_dom"/>
</dbReference>
<proteinExistence type="predicted"/>
<evidence type="ECO:0000256" key="1">
    <source>
        <dbReference type="SAM" id="Phobius"/>
    </source>
</evidence>
<dbReference type="AlphaFoldDB" id="A0A6G9ALK9"/>
<feature type="transmembrane region" description="Helical" evidence="1">
    <location>
        <begin position="43"/>
        <end position="64"/>
    </location>
</feature>
<dbReference type="KEGG" id="spib:G8759_12050"/>
<evidence type="ECO:0000313" key="3">
    <source>
        <dbReference type="EMBL" id="QIP13308.1"/>
    </source>
</evidence>
<feature type="transmembrane region" description="Helical" evidence="1">
    <location>
        <begin position="12"/>
        <end position="31"/>
    </location>
</feature>